<dbReference type="EMBL" id="JAWXYB010000018">
    <property type="protein sequence ID" value="MDX5932693.1"/>
    <property type="molecule type" value="Genomic_DNA"/>
</dbReference>
<proteinExistence type="predicted"/>
<protein>
    <submittedName>
        <fullName evidence="2">Uncharacterized protein</fullName>
    </submittedName>
</protein>
<evidence type="ECO:0000313" key="3">
    <source>
        <dbReference type="Proteomes" id="UP001279553"/>
    </source>
</evidence>
<accession>A0AAW9DVI6</accession>
<sequence>MSGTQSSQVGGVAKGSTSDMIARLKLVLPARWFADQTPVLDLVLGGLAALWATLYGLIGFAASQTRIATASGAFLDMAAQDYGGPGLARRVGETDAAFSARIRAGLLAPRATRAALIAAVTAETGRAPVVFEPFNTFDTGGYNSNTLGYNTVGGYGNLDLPYQCFLTVYRPVVAATGNDGGYNLGPGGYGVAPLAWSDLADDPGLIDDNDIYAAIVAVLPVNAVAWTRLSD</sequence>
<dbReference type="RefSeq" id="WP_319615545.1">
    <property type="nucleotide sequence ID" value="NZ_JAWXYB010000018.1"/>
</dbReference>
<keyword evidence="3" id="KW-1185">Reference proteome</keyword>
<comment type="caution">
    <text evidence="2">The sequence shown here is derived from an EMBL/GenBank/DDBJ whole genome shotgun (WGS) entry which is preliminary data.</text>
</comment>
<feature type="transmembrane region" description="Helical" evidence="1">
    <location>
        <begin position="42"/>
        <end position="62"/>
    </location>
</feature>
<keyword evidence="1" id="KW-1133">Transmembrane helix</keyword>
<organism evidence="2 3">
    <name type="scientific">Acidiphilium acidophilum</name>
    <name type="common">Thiobacillus acidophilus</name>
    <dbReference type="NCBI Taxonomy" id="76588"/>
    <lineage>
        <taxon>Bacteria</taxon>
        <taxon>Pseudomonadati</taxon>
        <taxon>Pseudomonadota</taxon>
        <taxon>Alphaproteobacteria</taxon>
        <taxon>Acetobacterales</taxon>
        <taxon>Acidocellaceae</taxon>
        <taxon>Acidiphilium</taxon>
    </lineage>
</organism>
<keyword evidence="1" id="KW-0472">Membrane</keyword>
<reference evidence="2 3" key="1">
    <citation type="submission" date="2023-11" db="EMBL/GenBank/DDBJ databases">
        <title>MicrobeMod: A computational toolkit for identifying prokaryotic methylation and restriction-modification with nanopore sequencing.</title>
        <authorList>
            <person name="Crits-Christoph A."/>
            <person name="Kang S.C."/>
            <person name="Lee H."/>
            <person name="Ostrov N."/>
        </authorList>
    </citation>
    <scope>NUCLEOTIDE SEQUENCE [LARGE SCALE GENOMIC DNA]</scope>
    <source>
        <strain evidence="2 3">DSMZ 700</strain>
    </source>
</reference>
<dbReference type="AlphaFoldDB" id="A0AAW9DVI6"/>
<dbReference type="Proteomes" id="UP001279553">
    <property type="component" value="Unassembled WGS sequence"/>
</dbReference>
<name>A0AAW9DVI6_ACIAO</name>
<gene>
    <name evidence="2" type="ORF">SIL87_18230</name>
</gene>
<evidence type="ECO:0000256" key="1">
    <source>
        <dbReference type="SAM" id="Phobius"/>
    </source>
</evidence>
<keyword evidence="1" id="KW-0812">Transmembrane</keyword>
<evidence type="ECO:0000313" key="2">
    <source>
        <dbReference type="EMBL" id="MDX5932693.1"/>
    </source>
</evidence>